<protein>
    <submittedName>
        <fullName evidence="1">Uncharacterized protein</fullName>
    </submittedName>
</protein>
<sequence>MRQDRPLRYGDVLKVSGDLATRTGSTRGCRSVRKAPYLDRPRRVVQLLPCNPLHRNEQAGFVSHWLASDAAAYQGVTEKHWKLHHSNAAAIHAADQVRATGIIVIIPGGLAPGPAQSAAQL</sequence>
<evidence type="ECO:0000313" key="2">
    <source>
        <dbReference type="Proteomes" id="UP001141253"/>
    </source>
</evidence>
<name>A0ABQ8ZXE7_9ROSI</name>
<organism evidence="1 2">
    <name type="scientific">Salix suchowensis</name>
    <dbReference type="NCBI Taxonomy" id="1278906"/>
    <lineage>
        <taxon>Eukaryota</taxon>
        <taxon>Viridiplantae</taxon>
        <taxon>Streptophyta</taxon>
        <taxon>Embryophyta</taxon>
        <taxon>Tracheophyta</taxon>
        <taxon>Spermatophyta</taxon>
        <taxon>Magnoliopsida</taxon>
        <taxon>eudicotyledons</taxon>
        <taxon>Gunneridae</taxon>
        <taxon>Pentapetalae</taxon>
        <taxon>rosids</taxon>
        <taxon>fabids</taxon>
        <taxon>Malpighiales</taxon>
        <taxon>Salicaceae</taxon>
        <taxon>Saliceae</taxon>
        <taxon>Salix</taxon>
    </lineage>
</organism>
<keyword evidence="2" id="KW-1185">Reference proteome</keyword>
<reference evidence="1" key="1">
    <citation type="submission" date="2022-10" db="EMBL/GenBank/DDBJ databases">
        <authorList>
            <person name="Hyden B.L."/>
            <person name="Feng K."/>
            <person name="Yates T."/>
            <person name="Jawdy S."/>
            <person name="Smart L.B."/>
            <person name="Muchero W."/>
        </authorList>
    </citation>
    <scope>NUCLEOTIDE SEQUENCE</scope>
    <source>
        <tissue evidence="1">Shoot tip</tissue>
    </source>
</reference>
<dbReference type="Proteomes" id="UP001141253">
    <property type="component" value="Chromosome 10"/>
</dbReference>
<gene>
    <name evidence="1" type="ORF">OIU77_014489</name>
</gene>
<accession>A0ABQ8ZXE7</accession>
<evidence type="ECO:0000313" key="1">
    <source>
        <dbReference type="EMBL" id="KAJ6312975.1"/>
    </source>
</evidence>
<dbReference type="EMBL" id="JAPFFI010000024">
    <property type="protein sequence ID" value="KAJ6312975.1"/>
    <property type="molecule type" value="Genomic_DNA"/>
</dbReference>
<proteinExistence type="predicted"/>
<comment type="caution">
    <text evidence="1">The sequence shown here is derived from an EMBL/GenBank/DDBJ whole genome shotgun (WGS) entry which is preliminary data.</text>
</comment>
<reference evidence="1" key="2">
    <citation type="journal article" date="2023" name="Int. J. Mol. Sci.">
        <title>De Novo Assembly and Annotation of 11 Diverse Shrub Willow (Salix) Genomes Reveals Novel Gene Organization in Sex-Linked Regions.</title>
        <authorList>
            <person name="Hyden B."/>
            <person name="Feng K."/>
            <person name="Yates T.B."/>
            <person name="Jawdy S."/>
            <person name="Cereghino C."/>
            <person name="Smart L.B."/>
            <person name="Muchero W."/>
        </authorList>
    </citation>
    <scope>NUCLEOTIDE SEQUENCE</scope>
    <source>
        <tissue evidence="1">Shoot tip</tissue>
    </source>
</reference>